<dbReference type="EMBL" id="PDVP01000001">
    <property type="protein sequence ID" value="PHP68517.1"/>
    <property type="molecule type" value="Genomic_DNA"/>
</dbReference>
<accession>A0A2G1QSJ8</accession>
<dbReference type="AlphaFoldDB" id="A0A2G1QSJ8"/>
<protein>
    <submittedName>
        <fullName evidence="1">Uncharacterized protein</fullName>
    </submittedName>
</protein>
<organism evidence="1 2">
    <name type="scientific">Zhengella mangrovi</name>
    <dbReference type="NCBI Taxonomy" id="1982044"/>
    <lineage>
        <taxon>Bacteria</taxon>
        <taxon>Pseudomonadati</taxon>
        <taxon>Pseudomonadota</taxon>
        <taxon>Alphaproteobacteria</taxon>
        <taxon>Hyphomicrobiales</taxon>
        <taxon>Notoacmeibacteraceae</taxon>
        <taxon>Zhengella</taxon>
    </lineage>
</organism>
<dbReference type="Proteomes" id="UP000221168">
    <property type="component" value="Unassembled WGS sequence"/>
</dbReference>
<reference evidence="1 2" key="1">
    <citation type="submission" date="2017-10" db="EMBL/GenBank/DDBJ databases">
        <title>Sedimentibacterium mangrovi gen. nov., sp. nov., a novel member of family Phyllobacteriacea isolated from mangrove sediment.</title>
        <authorList>
            <person name="Liao H."/>
            <person name="Tian Y."/>
        </authorList>
    </citation>
    <scope>NUCLEOTIDE SEQUENCE [LARGE SCALE GENOMIC DNA]</scope>
    <source>
        <strain evidence="1 2">X9-2-2</strain>
    </source>
</reference>
<evidence type="ECO:0000313" key="1">
    <source>
        <dbReference type="EMBL" id="PHP68517.1"/>
    </source>
</evidence>
<dbReference type="OrthoDB" id="9996066at2"/>
<name>A0A2G1QSJ8_9HYPH</name>
<dbReference type="RefSeq" id="WP_099302645.1">
    <property type="nucleotide sequence ID" value="NZ_PDVP01000001.1"/>
</dbReference>
<evidence type="ECO:0000313" key="2">
    <source>
        <dbReference type="Proteomes" id="UP000221168"/>
    </source>
</evidence>
<sequence>MTRELDFDETAKLAASSAQALAGYPADLAGMIGEMVLWLERHRLPGLALLADWLEHAPVFDASAAGPVIDDKGMVSFPDPFVGGMFIVDRFDEWTLPGLFEGPKHGSVLMAPFLAMAAHKRSMPLEIVFFGDERFQGEAGRLVYRDGKSAFEGKPGLLPGVRQVGISRPEFLARQPRAPLDAAIAVDEAVLKRLTPAQAS</sequence>
<gene>
    <name evidence="1" type="ORF">CSC94_00460</name>
</gene>
<keyword evidence="2" id="KW-1185">Reference proteome</keyword>
<proteinExistence type="predicted"/>
<comment type="caution">
    <text evidence="1">The sequence shown here is derived from an EMBL/GenBank/DDBJ whole genome shotgun (WGS) entry which is preliminary data.</text>
</comment>